<dbReference type="AlphaFoldDB" id="A0A431WS43"/>
<keyword evidence="2" id="KW-0805">Transcription regulation</keyword>
<reference evidence="6 7" key="1">
    <citation type="submission" date="2018-12" db="EMBL/GenBank/DDBJ databases">
        <authorList>
            <person name="Yu L."/>
        </authorList>
    </citation>
    <scope>NUCLEOTIDE SEQUENCE [LARGE SCALE GENOMIC DNA]</scope>
    <source>
        <strain evidence="6 7">HAW-EB2</strain>
    </source>
</reference>
<dbReference type="Pfam" id="PF03466">
    <property type="entry name" value="LysR_substrate"/>
    <property type="match status" value="1"/>
</dbReference>
<keyword evidence="3" id="KW-0238">DNA-binding</keyword>
<dbReference type="GO" id="GO:0006351">
    <property type="term" value="P:DNA-templated transcription"/>
    <property type="evidence" value="ECO:0007669"/>
    <property type="project" value="TreeGrafter"/>
</dbReference>
<dbReference type="InterPro" id="IPR058163">
    <property type="entry name" value="LysR-type_TF_proteobact-type"/>
</dbReference>
<comment type="similarity">
    <text evidence="1">Belongs to the LysR transcriptional regulatory family.</text>
</comment>
<dbReference type="InterPro" id="IPR036390">
    <property type="entry name" value="WH_DNA-bd_sf"/>
</dbReference>
<dbReference type="GO" id="GO:0043565">
    <property type="term" value="F:sequence-specific DNA binding"/>
    <property type="evidence" value="ECO:0007669"/>
    <property type="project" value="TreeGrafter"/>
</dbReference>
<evidence type="ECO:0000256" key="3">
    <source>
        <dbReference type="ARBA" id="ARBA00023125"/>
    </source>
</evidence>
<organism evidence="6 7">
    <name type="scientific">Shewanella canadensis</name>
    <dbReference type="NCBI Taxonomy" id="271096"/>
    <lineage>
        <taxon>Bacteria</taxon>
        <taxon>Pseudomonadati</taxon>
        <taxon>Pseudomonadota</taxon>
        <taxon>Gammaproteobacteria</taxon>
        <taxon>Alteromonadales</taxon>
        <taxon>Shewanellaceae</taxon>
        <taxon>Shewanella</taxon>
    </lineage>
</organism>
<gene>
    <name evidence="6" type="ORF">EKG38_15655</name>
</gene>
<accession>A0A431WS43</accession>
<protein>
    <submittedName>
        <fullName evidence="6">LysR family transcriptional regulator</fullName>
    </submittedName>
</protein>
<dbReference type="PANTHER" id="PTHR30537">
    <property type="entry name" value="HTH-TYPE TRANSCRIPTIONAL REGULATOR"/>
    <property type="match status" value="1"/>
</dbReference>
<keyword evidence="7" id="KW-1185">Reference proteome</keyword>
<name>A0A431WS43_9GAMM</name>
<comment type="caution">
    <text evidence="6">The sequence shown here is derived from an EMBL/GenBank/DDBJ whole genome shotgun (WGS) entry which is preliminary data.</text>
</comment>
<dbReference type="SUPFAM" id="SSF46785">
    <property type="entry name" value="Winged helix' DNA-binding domain"/>
    <property type="match status" value="1"/>
</dbReference>
<dbReference type="Gene3D" id="3.40.190.290">
    <property type="match status" value="1"/>
</dbReference>
<dbReference type="InterPro" id="IPR005119">
    <property type="entry name" value="LysR_subst-bd"/>
</dbReference>
<dbReference type="Proteomes" id="UP000267448">
    <property type="component" value="Unassembled WGS sequence"/>
</dbReference>
<evidence type="ECO:0000256" key="2">
    <source>
        <dbReference type="ARBA" id="ARBA00023015"/>
    </source>
</evidence>
<dbReference type="InterPro" id="IPR000847">
    <property type="entry name" value="LysR_HTH_N"/>
</dbReference>
<dbReference type="FunFam" id="1.10.10.10:FF:000001">
    <property type="entry name" value="LysR family transcriptional regulator"/>
    <property type="match status" value="1"/>
</dbReference>
<dbReference type="SUPFAM" id="SSF53850">
    <property type="entry name" value="Periplasmic binding protein-like II"/>
    <property type="match status" value="1"/>
</dbReference>
<evidence type="ECO:0000256" key="1">
    <source>
        <dbReference type="ARBA" id="ARBA00009437"/>
    </source>
</evidence>
<dbReference type="Gene3D" id="1.10.10.10">
    <property type="entry name" value="Winged helix-like DNA-binding domain superfamily/Winged helix DNA-binding domain"/>
    <property type="match status" value="1"/>
</dbReference>
<feature type="domain" description="HTH lysR-type" evidence="5">
    <location>
        <begin position="7"/>
        <end position="64"/>
    </location>
</feature>
<dbReference type="EMBL" id="RXNU01000008">
    <property type="protein sequence ID" value="RTR37999.1"/>
    <property type="molecule type" value="Genomic_DNA"/>
</dbReference>
<proteinExistence type="inferred from homology"/>
<evidence type="ECO:0000313" key="7">
    <source>
        <dbReference type="Proteomes" id="UP000267448"/>
    </source>
</evidence>
<dbReference type="InterPro" id="IPR036388">
    <property type="entry name" value="WH-like_DNA-bd_sf"/>
</dbReference>
<evidence type="ECO:0000313" key="6">
    <source>
        <dbReference type="EMBL" id="RTR37999.1"/>
    </source>
</evidence>
<dbReference type="Pfam" id="PF00126">
    <property type="entry name" value="HTH_1"/>
    <property type="match status" value="1"/>
</dbReference>
<evidence type="ECO:0000259" key="5">
    <source>
        <dbReference type="PROSITE" id="PS50931"/>
    </source>
</evidence>
<dbReference type="OrthoDB" id="9786526at2"/>
<evidence type="ECO:0000256" key="4">
    <source>
        <dbReference type="ARBA" id="ARBA00023163"/>
    </source>
</evidence>
<dbReference type="PROSITE" id="PS50931">
    <property type="entry name" value="HTH_LYSR"/>
    <property type="match status" value="1"/>
</dbReference>
<keyword evidence="4" id="KW-0804">Transcription</keyword>
<dbReference type="PANTHER" id="PTHR30537:SF5">
    <property type="entry name" value="HTH-TYPE TRANSCRIPTIONAL ACTIVATOR TTDR-RELATED"/>
    <property type="match status" value="1"/>
</dbReference>
<sequence>MSQESMDKFKAMTIFSAVVEEGTMSAAARRLGIANSVVTKNLNQLEHWLDRKLIYRSTRNLQLSQEGRLYYEQIKEIIHSVEKLESPTNLDHKTMTGSIKITSPIIFGKQLLSPLLPAFHIEYPGINIELILHDDFDDLVKGGFDLALRVSRLPDSNFIAKRLQSMRLRVVASPAYIELHGAPSTPESLSRHICLIDKSIGNAKRWDFISLRGDNLSVPVYGPLSINNAECIAQLCTDGIGVSQLPEIFVNDLINNGQLVELLPEYAIDDFYISLLYHQKGATNPATKAFIDHLTKNLSEK</sequence>
<dbReference type="GO" id="GO:0003700">
    <property type="term" value="F:DNA-binding transcription factor activity"/>
    <property type="evidence" value="ECO:0007669"/>
    <property type="project" value="InterPro"/>
</dbReference>
<dbReference type="CDD" id="cd08422">
    <property type="entry name" value="PBP2_CrgA_like"/>
    <property type="match status" value="1"/>
</dbReference>